<dbReference type="HOGENOM" id="CLU_029630_0_0_1"/>
<dbReference type="RefSeq" id="XP_022629576.1">
    <property type="nucleotide sequence ID" value="XM_022770948.1"/>
</dbReference>
<accession>A0A0C7MZV8</accession>
<dbReference type="AlphaFoldDB" id="A0A0C7MZV8"/>
<dbReference type="Pfam" id="PF13668">
    <property type="entry name" value="Ferritin_2"/>
    <property type="match status" value="1"/>
</dbReference>
<dbReference type="InterPro" id="IPR009078">
    <property type="entry name" value="Ferritin-like_SF"/>
</dbReference>
<dbReference type="GeneID" id="34686859"/>
<dbReference type="OrthoDB" id="1001765at2759"/>
<proteinExistence type="predicted"/>
<dbReference type="SUPFAM" id="SSF47240">
    <property type="entry name" value="Ferritin-like"/>
    <property type="match status" value="1"/>
</dbReference>
<dbReference type="CDD" id="cd00657">
    <property type="entry name" value="Ferritin_like"/>
    <property type="match status" value="1"/>
</dbReference>
<evidence type="ECO:0000313" key="2">
    <source>
        <dbReference type="Proteomes" id="UP000054304"/>
    </source>
</evidence>
<dbReference type="InterPro" id="IPR012347">
    <property type="entry name" value="Ferritin-like"/>
</dbReference>
<sequence>MVPSFVSITAFLAISLETVLIPVVMKPAAYAALFVSSTVLAFPVQLQKRDDIDVDILQFALTLEHLENAFFKQALSNYTQDDFTNANFTEDFYTQLKYITHDEETHVSFLETALTAAGVTPVEACSYSFPVTTPQEFVQLAAIIDGVGISAYLGAAPLVTSKQYLTVAGSILATEALHQAASRNAVGEIPMANPFATPMGANAVYSLASQFIVSCPSSNMALPFRAYPALELAQGMPVAQNISVSFSAAGQLPSSQSYITFVSGLDVVPVAATVSDNLVSADVPAQLSGQSYAFLTSDNSQNLTDANILFGPAILEVTPLSPTFNTSLL</sequence>
<organism evidence="1 2">
    <name type="scientific">Lachancea lanzarotensis</name>
    <dbReference type="NCBI Taxonomy" id="1245769"/>
    <lineage>
        <taxon>Eukaryota</taxon>
        <taxon>Fungi</taxon>
        <taxon>Dikarya</taxon>
        <taxon>Ascomycota</taxon>
        <taxon>Saccharomycotina</taxon>
        <taxon>Saccharomycetes</taxon>
        <taxon>Saccharomycetales</taxon>
        <taxon>Saccharomycetaceae</taxon>
        <taxon>Lachancea</taxon>
    </lineage>
</organism>
<dbReference type="Proteomes" id="UP000054304">
    <property type="component" value="Unassembled WGS sequence"/>
</dbReference>
<gene>
    <name evidence="1" type="ORF">LALA0_S08e00606g</name>
</gene>
<dbReference type="PANTHER" id="PTHR38705:SF1">
    <property type="entry name" value="PROTEIN RDS1"/>
    <property type="match status" value="1"/>
</dbReference>
<dbReference type="Gene3D" id="1.20.1260.10">
    <property type="match status" value="1"/>
</dbReference>
<dbReference type="InterPro" id="IPR039254">
    <property type="entry name" value="Rds1"/>
</dbReference>
<evidence type="ECO:0000313" key="1">
    <source>
        <dbReference type="EMBL" id="CEP63359.1"/>
    </source>
</evidence>
<protein>
    <submittedName>
        <fullName evidence="1">LALA0S08e00606g1_1</fullName>
    </submittedName>
</protein>
<dbReference type="EMBL" id="LN736367">
    <property type="protein sequence ID" value="CEP63359.1"/>
    <property type="molecule type" value="Genomic_DNA"/>
</dbReference>
<dbReference type="PANTHER" id="PTHR38705">
    <property type="entry name" value="PROTEIN RDS1"/>
    <property type="match status" value="1"/>
</dbReference>
<reference evidence="1 2" key="1">
    <citation type="submission" date="2014-12" db="EMBL/GenBank/DDBJ databases">
        <authorList>
            <person name="Neuveglise Cecile"/>
        </authorList>
    </citation>
    <scope>NUCLEOTIDE SEQUENCE [LARGE SCALE GENOMIC DNA]</scope>
    <source>
        <strain evidence="1 2">CBS 12615</strain>
    </source>
</reference>
<name>A0A0C7MZV8_9SACH</name>
<dbReference type="STRING" id="1245769.A0A0C7MZV8"/>
<keyword evidence="2" id="KW-1185">Reference proteome</keyword>